<evidence type="ECO:0000256" key="6">
    <source>
        <dbReference type="ARBA" id="ARBA00023125"/>
    </source>
</evidence>
<keyword evidence="10" id="KW-1185">Reference proteome</keyword>
<dbReference type="Gene3D" id="3.40.50.150">
    <property type="entry name" value="Vaccinia Virus protein VP39"/>
    <property type="match status" value="1"/>
</dbReference>
<name>A0A2T2YMH6_9BACT</name>
<comment type="caution">
    <text evidence="9">The sequence shown here is derived from an EMBL/GenBank/DDBJ whole genome shotgun (WGS) entry which is preliminary data.</text>
</comment>
<dbReference type="InterPro" id="IPR003356">
    <property type="entry name" value="DNA_methylase_A-5"/>
</dbReference>
<dbReference type="PRINTS" id="PR00507">
    <property type="entry name" value="N12N6MTFRASE"/>
</dbReference>
<organism evidence="9 10">
    <name type="scientific">Adhaeribacter arboris</name>
    <dbReference type="NCBI Taxonomy" id="2072846"/>
    <lineage>
        <taxon>Bacteria</taxon>
        <taxon>Pseudomonadati</taxon>
        <taxon>Bacteroidota</taxon>
        <taxon>Cytophagia</taxon>
        <taxon>Cytophagales</taxon>
        <taxon>Hymenobacteraceae</taxon>
        <taxon>Adhaeribacter</taxon>
    </lineage>
</organism>
<dbReference type="GO" id="GO:0008170">
    <property type="term" value="F:N-methyltransferase activity"/>
    <property type="evidence" value="ECO:0007669"/>
    <property type="project" value="InterPro"/>
</dbReference>
<keyword evidence="4" id="KW-0808">Transferase</keyword>
<dbReference type="PANTHER" id="PTHR33841">
    <property type="entry name" value="DNA METHYLTRANSFERASE YEEA-RELATED"/>
    <property type="match status" value="1"/>
</dbReference>
<proteinExistence type="inferred from homology"/>
<feature type="domain" description="DNA methylase adenine-specific" evidence="8">
    <location>
        <begin position="238"/>
        <end position="461"/>
    </location>
</feature>
<evidence type="ECO:0000256" key="7">
    <source>
        <dbReference type="ARBA" id="ARBA00047942"/>
    </source>
</evidence>
<evidence type="ECO:0000256" key="4">
    <source>
        <dbReference type="ARBA" id="ARBA00022679"/>
    </source>
</evidence>
<reference evidence="9 10" key="1">
    <citation type="submission" date="2018-03" db="EMBL/GenBank/DDBJ databases">
        <title>Adhaeribacter sp. HMF7605 Genome sequencing and assembly.</title>
        <authorList>
            <person name="Kang H."/>
            <person name="Kang J."/>
            <person name="Cha I."/>
            <person name="Kim H."/>
            <person name="Joh K."/>
        </authorList>
    </citation>
    <scope>NUCLEOTIDE SEQUENCE [LARGE SCALE GENOMIC DNA]</scope>
    <source>
        <strain evidence="9 10">HMF7605</strain>
    </source>
</reference>
<dbReference type="SUPFAM" id="SSF53335">
    <property type="entry name" value="S-adenosyl-L-methionine-dependent methyltransferases"/>
    <property type="match status" value="1"/>
</dbReference>
<dbReference type="OrthoDB" id="32195at2"/>
<dbReference type="GO" id="GO:0032259">
    <property type="term" value="P:methylation"/>
    <property type="evidence" value="ECO:0007669"/>
    <property type="project" value="UniProtKB-KW"/>
</dbReference>
<evidence type="ECO:0000256" key="5">
    <source>
        <dbReference type="ARBA" id="ARBA00022747"/>
    </source>
</evidence>
<sequence>MKDLRNILTWKQDFGLLPIHLYPNQIENNCFIMLNGGYGDFCLKTEGSDNSSIDFNSLSWSSNTKNFIVIGDENVNIYNWQTDNPEIIAKNRVEKNFEKFYKYLVDKSFKSSKDVVPFVIDIFKQFRNLTQEKNNAVEALNLLFILLTSLKEDISNFDFSSWGLSEVEIPSNFDLYTERLKNGISGIKPELDLIIRHSAGALFQEAQKEVLFFDRQIDLWGTFSSKMTSKYVLYSSIHYTPPYLSRTIVENALKQIDLSQSFLKIFDPACGSSEFLIEALKQLHEKRYLGNVIIIGWDVSQTAIDTSNFLLSYEKRTVWKEKLNFEIKLVTDSLKEEWSNDYDLLLMNPPFVSWEQMDKDSREAVRGIFKTKLEGRPNQASAFFYKSVQSLNSVGVIGCVIPSSLLTLDAYQNLRNEVSDQLEITLIGKLGNFVFEDALTDVSFIIGHKPKTNIIPLILWTRNEKGIPQNALRDLRKMSYSEEFKIVEKDYSVYTPLSFPITKENWKPISFQENELFKRIERFVIEQQLVRVQEIFNVQQGIRTGNNAAFKISEAEYNNLPNLEQAFFRPAIDNDSIKRGQIQSVNYVWYPYNEEGIIIDSEEDLINKVPIFYEKMLRDFKISLTNRARKDESTWWHLSEHRAWLRKKQPRLVSTEFGKSDSFAFDKDGHFAIERGNAWLPKKDFKQLDTYYFYLAFFSSPFFDKLLSIYSKQLLSGWDLGKKYTKEIPIPNAHSKEIRYSQAYEQLVDIGKELSEGEYYLRATTDSILLKYIYPEI</sequence>
<dbReference type="InterPro" id="IPR050953">
    <property type="entry name" value="N4_N6_ade-DNA_methylase"/>
</dbReference>
<dbReference type="GO" id="GO:0009007">
    <property type="term" value="F:site-specific DNA-methyltransferase (adenine-specific) activity"/>
    <property type="evidence" value="ECO:0007669"/>
    <property type="project" value="UniProtKB-EC"/>
</dbReference>
<gene>
    <name evidence="9" type="ORF">AHMF7605_26045</name>
</gene>
<dbReference type="GO" id="GO:0009307">
    <property type="term" value="P:DNA restriction-modification system"/>
    <property type="evidence" value="ECO:0007669"/>
    <property type="project" value="UniProtKB-KW"/>
</dbReference>
<evidence type="ECO:0000313" key="9">
    <source>
        <dbReference type="EMBL" id="PSR56708.1"/>
    </source>
</evidence>
<keyword evidence="6" id="KW-0238">DNA-binding</keyword>
<evidence type="ECO:0000256" key="1">
    <source>
        <dbReference type="ARBA" id="ARBA00006594"/>
    </source>
</evidence>
<dbReference type="Proteomes" id="UP000240357">
    <property type="component" value="Unassembled WGS sequence"/>
</dbReference>
<dbReference type="RefSeq" id="WP_106932884.1">
    <property type="nucleotide sequence ID" value="NZ_PYFT01000001.1"/>
</dbReference>
<dbReference type="Pfam" id="PF02384">
    <property type="entry name" value="N6_Mtase"/>
    <property type="match status" value="1"/>
</dbReference>
<dbReference type="EC" id="2.1.1.72" evidence="2"/>
<dbReference type="AlphaFoldDB" id="A0A2T2YMH6"/>
<dbReference type="GO" id="GO:0003677">
    <property type="term" value="F:DNA binding"/>
    <property type="evidence" value="ECO:0007669"/>
    <property type="project" value="UniProtKB-KW"/>
</dbReference>
<evidence type="ECO:0000256" key="3">
    <source>
        <dbReference type="ARBA" id="ARBA00022603"/>
    </source>
</evidence>
<dbReference type="EMBL" id="PYFT01000001">
    <property type="protein sequence ID" value="PSR56708.1"/>
    <property type="molecule type" value="Genomic_DNA"/>
</dbReference>
<evidence type="ECO:0000256" key="2">
    <source>
        <dbReference type="ARBA" id="ARBA00011900"/>
    </source>
</evidence>
<accession>A0A2T2YMH6</accession>
<keyword evidence="3" id="KW-0489">Methyltransferase</keyword>
<comment type="catalytic activity">
    <reaction evidence="7">
        <text>a 2'-deoxyadenosine in DNA + S-adenosyl-L-methionine = an N(6)-methyl-2'-deoxyadenosine in DNA + S-adenosyl-L-homocysteine + H(+)</text>
        <dbReference type="Rhea" id="RHEA:15197"/>
        <dbReference type="Rhea" id="RHEA-COMP:12418"/>
        <dbReference type="Rhea" id="RHEA-COMP:12419"/>
        <dbReference type="ChEBI" id="CHEBI:15378"/>
        <dbReference type="ChEBI" id="CHEBI:57856"/>
        <dbReference type="ChEBI" id="CHEBI:59789"/>
        <dbReference type="ChEBI" id="CHEBI:90615"/>
        <dbReference type="ChEBI" id="CHEBI:90616"/>
        <dbReference type="EC" id="2.1.1.72"/>
    </reaction>
</comment>
<protein>
    <recommendedName>
        <fullName evidence="2">site-specific DNA-methyltransferase (adenine-specific)</fullName>
        <ecNumber evidence="2">2.1.1.72</ecNumber>
    </recommendedName>
</protein>
<dbReference type="InterPro" id="IPR029063">
    <property type="entry name" value="SAM-dependent_MTases_sf"/>
</dbReference>
<comment type="similarity">
    <text evidence="1">Belongs to the N(4)/N(6)-methyltransferase family.</text>
</comment>
<dbReference type="InterPro" id="IPR002052">
    <property type="entry name" value="DNA_methylase_N6_adenine_CS"/>
</dbReference>
<evidence type="ECO:0000313" key="10">
    <source>
        <dbReference type="Proteomes" id="UP000240357"/>
    </source>
</evidence>
<keyword evidence="5" id="KW-0680">Restriction system</keyword>
<evidence type="ECO:0000259" key="8">
    <source>
        <dbReference type="Pfam" id="PF02384"/>
    </source>
</evidence>
<dbReference type="PROSITE" id="PS00092">
    <property type="entry name" value="N6_MTASE"/>
    <property type="match status" value="1"/>
</dbReference>
<dbReference type="PANTHER" id="PTHR33841:SF6">
    <property type="entry name" value="TYPE II METHYLTRANSFERASE M.HINDII"/>
    <property type="match status" value="1"/>
</dbReference>